<name>A0ABP8RV23_9PSEU</name>
<dbReference type="Pfam" id="PF13458">
    <property type="entry name" value="Peripla_BP_6"/>
    <property type="match status" value="1"/>
</dbReference>
<gene>
    <name evidence="5" type="ORF">GCM10023175_35710</name>
</gene>
<accession>A0ABP8RV23</accession>
<dbReference type="EMBL" id="BAABGT010000040">
    <property type="protein sequence ID" value="GAA4548742.1"/>
    <property type="molecule type" value="Genomic_DNA"/>
</dbReference>
<comment type="caution">
    <text evidence="5">The sequence shown here is derived from an EMBL/GenBank/DDBJ whole genome shotgun (WGS) entry which is preliminary data.</text>
</comment>
<feature type="chain" id="PRO_5046218166" description="Leucine-binding protein domain-containing protein" evidence="3">
    <location>
        <begin position="19"/>
        <end position="396"/>
    </location>
</feature>
<feature type="domain" description="Leucine-binding protein" evidence="4">
    <location>
        <begin position="57"/>
        <end position="337"/>
    </location>
</feature>
<dbReference type="InterPro" id="IPR028082">
    <property type="entry name" value="Peripla_BP_I"/>
</dbReference>
<dbReference type="InterPro" id="IPR051010">
    <property type="entry name" value="BCAA_transport"/>
</dbReference>
<dbReference type="SUPFAM" id="SSF53822">
    <property type="entry name" value="Periplasmic binding protein-like I"/>
    <property type="match status" value="1"/>
</dbReference>
<protein>
    <recommendedName>
        <fullName evidence="4">Leucine-binding protein domain-containing protein</fullName>
    </recommendedName>
</protein>
<evidence type="ECO:0000259" key="4">
    <source>
        <dbReference type="Pfam" id="PF13458"/>
    </source>
</evidence>
<evidence type="ECO:0000313" key="5">
    <source>
        <dbReference type="EMBL" id="GAA4548742.1"/>
    </source>
</evidence>
<dbReference type="Proteomes" id="UP001501598">
    <property type="component" value="Unassembled WGS sequence"/>
</dbReference>
<dbReference type="PANTHER" id="PTHR30483">
    <property type="entry name" value="LEUCINE-SPECIFIC-BINDING PROTEIN"/>
    <property type="match status" value="1"/>
</dbReference>
<dbReference type="PANTHER" id="PTHR30483:SF6">
    <property type="entry name" value="PERIPLASMIC BINDING PROTEIN OF ABC TRANSPORTER FOR NATURAL AMINO ACIDS"/>
    <property type="match status" value="1"/>
</dbReference>
<dbReference type="Gene3D" id="3.40.50.2300">
    <property type="match status" value="2"/>
</dbReference>
<reference evidence="6" key="1">
    <citation type="journal article" date="2019" name="Int. J. Syst. Evol. Microbiol.">
        <title>The Global Catalogue of Microorganisms (GCM) 10K type strain sequencing project: providing services to taxonomists for standard genome sequencing and annotation.</title>
        <authorList>
            <consortium name="The Broad Institute Genomics Platform"/>
            <consortium name="The Broad Institute Genome Sequencing Center for Infectious Disease"/>
            <person name="Wu L."/>
            <person name="Ma J."/>
        </authorList>
    </citation>
    <scope>NUCLEOTIDE SEQUENCE [LARGE SCALE GENOMIC DNA]</scope>
    <source>
        <strain evidence="6">JCM 17906</strain>
    </source>
</reference>
<evidence type="ECO:0000256" key="2">
    <source>
        <dbReference type="ARBA" id="ARBA00022729"/>
    </source>
</evidence>
<comment type="similarity">
    <text evidence="1">Belongs to the leucine-binding protein family.</text>
</comment>
<sequence length="396" mass="39875">MIAALALAMSGCASSSLGGGDASSGPGDTVKVMMFNSGQAATLDWSPAGTAVSTYVDAYLNPAGGVHGRQVELTVCDDQLDPNKAAACAQRAVTEGVVAVIGGMSINGNRFLPGIEAAGIPYVVTLPLSSADYTSPVSFPMQGGTVLNYSGAAAELVRKGCPDVGLLVNPIATSAALEDFARKGADAAGGRLVSTVAVPVGTTDMSAAFAKLKADGADCVVIGTVEQDFVNFANYSAQSGSPIPLSASTGGVPPQALKALSAEAVGQLELVGGSYGAGDRSIAEIQQYADLLSKTHPDAPIEDKGAAAWGTAAALFAAMASVEGDLTPAAIATALARHCPVGTEVYGPDVCFDAPATSNPSYRRTFNANLFVYEVGEDRSITLVAPPAAQPELLPT</sequence>
<evidence type="ECO:0000256" key="1">
    <source>
        <dbReference type="ARBA" id="ARBA00010062"/>
    </source>
</evidence>
<proteinExistence type="inferred from homology"/>
<keyword evidence="2 3" id="KW-0732">Signal</keyword>
<organism evidence="5 6">
    <name type="scientific">Pseudonocardia xishanensis</name>
    <dbReference type="NCBI Taxonomy" id="630995"/>
    <lineage>
        <taxon>Bacteria</taxon>
        <taxon>Bacillati</taxon>
        <taxon>Actinomycetota</taxon>
        <taxon>Actinomycetes</taxon>
        <taxon>Pseudonocardiales</taxon>
        <taxon>Pseudonocardiaceae</taxon>
        <taxon>Pseudonocardia</taxon>
    </lineage>
</organism>
<keyword evidence="6" id="KW-1185">Reference proteome</keyword>
<dbReference type="InterPro" id="IPR028081">
    <property type="entry name" value="Leu-bd"/>
</dbReference>
<evidence type="ECO:0000256" key="3">
    <source>
        <dbReference type="SAM" id="SignalP"/>
    </source>
</evidence>
<dbReference type="RefSeq" id="WP_345419370.1">
    <property type="nucleotide sequence ID" value="NZ_BAABGT010000040.1"/>
</dbReference>
<evidence type="ECO:0000313" key="6">
    <source>
        <dbReference type="Proteomes" id="UP001501598"/>
    </source>
</evidence>
<feature type="signal peptide" evidence="3">
    <location>
        <begin position="1"/>
        <end position="18"/>
    </location>
</feature>